<evidence type="ECO:0000256" key="1">
    <source>
        <dbReference type="SAM" id="Phobius"/>
    </source>
</evidence>
<dbReference type="GeneID" id="94195457"/>
<keyword evidence="1" id="KW-0812">Transmembrane</keyword>
<dbReference type="PANTHER" id="PTHR33538:SF2">
    <property type="entry name" value="PROTEIN GAMETE EXPRESSED 1"/>
    <property type="match status" value="1"/>
</dbReference>
<proteinExistence type="predicted"/>
<feature type="chain" id="PRO_5043966177" evidence="2">
    <location>
        <begin position="20"/>
        <end position="545"/>
    </location>
</feature>
<accession>A0AAV4LUX7</accession>
<feature type="transmembrane region" description="Helical" evidence="1">
    <location>
        <begin position="337"/>
        <end position="358"/>
    </location>
</feature>
<feature type="transmembrane region" description="Helical" evidence="1">
    <location>
        <begin position="370"/>
        <end position="388"/>
    </location>
</feature>
<dbReference type="EMBL" id="BPLF01000003">
    <property type="protein sequence ID" value="GIX63976.1"/>
    <property type="molecule type" value="Genomic_DNA"/>
</dbReference>
<comment type="caution">
    <text evidence="3">The sequence shown here is derived from an EMBL/GenBank/DDBJ whole genome shotgun (WGS) entry which is preliminary data.</text>
</comment>
<reference evidence="3 4" key="1">
    <citation type="submission" date="2021-06" db="EMBL/GenBank/DDBJ databases">
        <title>Genome sequence of Babesia caballi.</title>
        <authorList>
            <person name="Yamagishi J."/>
            <person name="Kidaka T."/>
            <person name="Ochi A."/>
        </authorList>
    </citation>
    <scope>NUCLEOTIDE SEQUENCE [LARGE SCALE GENOMIC DNA]</scope>
    <source>
        <strain evidence="3">USDA-D6B2</strain>
    </source>
</reference>
<dbReference type="Proteomes" id="UP001497744">
    <property type="component" value="Unassembled WGS sequence"/>
</dbReference>
<feature type="transmembrane region" description="Helical" evidence="1">
    <location>
        <begin position="408"/>
        <end position="429"/>
    </location>
</feature>
<dbReference type="PANTHER" id="PTHR33538">
    <property type="entry name" value="PROTEIN GAMETE EXPRESSED 1"/>
    <property type="match status" value="1"/>
</dbReference>
<dbReference type="AlphaFoldDB" id="A0AAV4LUX7"/>
<dbReference type="RefSeq" id="XP_067716045.1">
    <property type="nucleotide sequence ID" value="XM_067859944.1"/>
</dbReference>
<gene>
    <name evidence="3" type="ORF">BcabD6B2_34110</name>
</gene>
<protein>
    <submittedName>
        <fullName evidence="3">Membrane protein, putative</fullName>
    </submittedName>
</protein>
<keyword evidence="4" id="KW-1185">Reference proteome</keyword>
<evidence type="ECO:0000256" key="2">
    <source>
        <dbReference type="SAM" id="SignalP"/>
    </source>
</evidence>
<keyword evidence="1" id="KW-1133">Transmembrane helix</keyword>
<sequence>MAISTLSLLFFLSAPLVSGSGYRTWDGPAKDCFNRGKSSYDDVQKSARDREEECIILQSRDSRLSTVHGPASSPDAESSPFPCLNHLQLHGEKRCTHWLISVTESTSTFDINVDIDKTAGGTREQRVAAEGGCWQFVLNQVNTLDLDRCDIKGEVSRSLIALAKTKCHFMRSGRAFPLAAHGCLLNPHILADSELGIFREQYTVNPCRLRYDSEECDKLKEDIVAQCTNPRVMTESAFQMYHADLNHMDDICFYLQSSEWNRRTESNINRLGESTLDLLNSQQQVKMDLDAMHRQQEESIRKARKLTSWMDTLRSDIKDVFQILERINYYQRKVFDFVHQFKLIFLYLLYGLLAIFFTAFESTAWLRPRIVLALTTACVVDSLAYKVITEYPHLDRLGISSDTLYVSASMVVRWMTGIYCVAIWIKAIWSYQPPAQAMLKEMHQIRRILTPRVVYPAHGTELYDWECSDSEGASVHGYTLEDFVELFGEDSDSTYAYESGYTTDDSYDGSLGEDSEGLVEEYVESRAKQRRRAAMKLSKRSNRST</sequence>
<dbReference type="InterPro" id="IPR040346">
    <property type="entry name" value="GEX1/Brambleberry"/>
</dbReference>
<keyword evidence="2" id="KW-0732">Signal</keyword>
<name>A0AAV4LUX7_BABCB</name>
<evidence type="ECO:0000313" key="3">
    <source>
        <dbReference type="EMBL" id="GIX63976.1"/>
    </source>
</evidence>
<keyword evidence="1" id="KW-0472">Membrane</keyword>
<organism evidence="3 4">
    <name type="scientific">Babesia caballi</name>
    <dbReference type="NCBI Taxonomy" id="5871"/>
    <lineage>
        <taxon>Eukaryota</taxon>
        <taxon>Sar</taxon>
        <taxon>Alveolata</taxon>
        <taxon>Apicomplexa</taxon>
        <taxon>Aconoidasida</taxon>
        <taxon>Piroplasmida</taxon>
        <taxon>Babesiidae</taxon>
        <taxon>Babesia</taxon>
    </lineage>
</organism>
<feature type="signal peptide" evidence="2">
    <location>
        <begin position="1"/>
        <end position="19"/>
    </location>
</feature>
<evidence type="ECO:0000313" key="4">
    <source>
        <dbReference type="Proteomes" id="UP001497744"/>
    </source>
</evidence>